<dbReference type="PANTHER" id="PTHR44591:SF3">
    <property type="entry name" value="RESPONSE REGULATORY DOMAIN-CONTAINING PROTEIN"/>
    <property type="match status" value="1"/>
</dbReference>
<keyword evidence="5" id="KW-0804">Transcription</keyword>
<keyword evidence="3" id="KW-0805">Transcription regulation</keyword>
<dbReference type="EMBL" id="MEUI01000024">
    <property type="protein sequence ID" value="OGC34021.1"/>
    <property type="molecule type" value="Genomic_DNA"/>
</dbReference>
<evidence type="ECO:0000256" key="3">
    <source>
        <dbReference type="ARBA" id="ARBA00023015"/>
    </source>
</evidence>
<protein>
    <recommendedName>
        <fullName evidence="7">Response regulatory domain-containing protein</fullName>
    </recommendedName>
</protein>
<feature type="modified residue" description="4-aspartylphosphate" evidence="6">
    <location>
        <position position="56"/>
    </location>
</feature>
<evidence type="ECO:0000259" key="7">
    <source>
        <dbReference type="PROSITE" id="PS50110"/>
    </source>
</evidence>
<evidence type="ECO:0000256" key="1">
    <source>
        <dbReference type="ARBA" id="ARBA00022553"/>
    </source>
</evidence>
<evidence type="ECO:0000256" key="2">
    <source>
        <dbReference type="ARBA" id="ARBA00023012"/>
    </source>
</evidence>
<keyword evidence="2" id="KW-0902">Two-component regulatory system</keyword>
<comment type="caution">
    <text evidence="8">The sequence shown here is derived from an EMBL/GenBank/DDBJ whole genome shotgun (WGS) entry which is preliminary data.</text>
</comment>
<dbReference type="InterPro" id="IPR001789">
    <property type="entry name" value="Sig_transdc_resp-reg_receiver"/>
</dbReference>
<evidence type="ECO:0000256" key="6">
    <source>
        <dbReference type="PROSITE-ProRule" id="PRU00169"/>
    </source>
</evidence>
<dbReference type="CDD" id="cd17574">
    <property type="entry name" value="REC_OmpR"/>
    <property type="match status" value="1"/>
</dbReference>
<evidence type="ECO:0000313" key="8">
    <source>
        <dbReference type="EMBL" id="OGC34021.1"/>
    </source>
</evidence>
<dbReference type="GO" id="GO:0003677">
    <property type="term" value="F:DNA binding"/>
    <property type="evidence" value="ECO:0007669"/>
    <property type="project" value="UniProtKB-KW"/>
</dbReference>
<dbReference type="InterPro" id="IPR011006">
    <property type="entry name" value="CheY-like_superfamily"/>
</dbReference>
<organism evidence="8 9">
    <name type="scientific">candidate division WOR-1 bacterium RIFOXYC2_FULL_41_25</name>
    <dbReference type="NCBI Taxonomy" id="1802586"/>
    <lineage>
        <taxon>Bacteria</taxon>
        <taxon>Bacillati</taxon>
        <taxon>Saganbacteria</taxon>
    </lineage>
</organism>
<gene>
    <name evidence="8" type="ORF">A2462_01535</name>
</gene>
<dbReference type="GO" id="GO:0000160">
    <property type="term" value="P:phosphorelay signal transduction system"/>
    <property type="evidence" value="ECO:0007669"/>
    <property type="project" value="UniProtKB-KW"/>
</dbReference>
<dbReference type="Gene3D" id="3.40.50.2300">
    <property type="match status" value="1"/>
</dbReference>
<accession>A0A1F4TMS4</accession>
<evidence type="ECO:0000313" key="9">
    <source>
        <dbReference type="Proteomes" id="UP000177309"/>
    </source>
</evidence>
<reference evidence="8 9" key="1">
    <citation type="journal article" date="2016" name="Nat. Commun.">
        <title>Thousands of microbial genomes shed light on interconnected biogeochemical processes in an aquifer system.</title>
        <authorList>
            <person name="Anantharaman K."/>
            <person name="Brown C.T."/>
            <person name="Hug L.A."/>
            <person name="Sharon I."/>
            <person name="Castelle C.J."/>
            <person name="Probst A.J."/>
            <person name="Thomas B.C."/>
            <person name="Singh A."/>
            <person name="Wilkins M.J."/>
            <person name="Karaoz U."/>
            <person name="Brodie E.L."/>
            <person name="Williams K.H."/>
            <person name="Hubbard S.S."/>
            <person name="Banfield J.F."/>
        </authorList>
    </citation>
    <scope>NUCLEOTIDE SEQUENCE [LARGE SCALE GENOMIC DNA]</scope>
</reference>
<evidence type="ECO:0000256" key="5">
    <source>
        <dbReference type="ARBA" id="ARBA00023163"/>
    </source>
</evidence>
<dbReference type="Pfam" id="PF00072">
    <property type="entry name" value="Response_reg"/>
    <property type="match status" value="1"/>
</dbReference>
<dbReference type="Proteomes" id="UP000177309">
    <property type="component" value="Unassembled WGS sequence"/>
</dbReference>
<dbReference type="FunFam" id="3.40.50.2300:FF:000001">
    <property type="entry name" value="DNA-binding response regulator PhoB"/>
    <property type="match status" value="1"/>
</dbReference>
<dbReference type="PROSITE" id="PS50110">
    <property type="entry name" value="RESPONSE_REGULATORY"/>
    <property type="match status" value="1"/>
</dbReference>
<keyword evidence="1 6" id="KW-0597">Phosphoprotein</keyword>
<name>A0A1F4TMS4_UNCSA</name>
<dbReference type="SMART" id="SM00448">
    <property type="entry name" value="REC"/>
    <property type="match status" value="1"/>
</dbReference>
<keyword evidence="4" id="KW-0238">DNA-binding</keyword>
<proteinExistence type="predicted"/>
<dbReference type="SUPFAM" id="SSF52172">
    <property type="entry name" value="CheY-like"/>
    <property type="match status" value="1"/>
</dbReference>
<dbReference type="AlphaFoldDB" id="A0A1F4TMS4"/>
<evidence type="ECO:0000256" key="4">
    <source>
        <dbReference type="ARBA" id="ARBA00023125"/>
    </source>
</evidence>
<dbReference type="InterPro" id="IPR050595">
    <property type="entry name" value="Bact_response_regulator"/>
</dbReference>
<sequence length="132" mass="14776">MDKNQVKILLVDDDPGMRSLLTTVLKDEGYNVITASDGQEGLQRARNETPNLIILDVTMPKLSGYKVARMLKFDTRFEHIPIIMQTAKDSEAEVQTGLNMGVDAYLTKPYDPADLLNKIAELLNKEVEPVEV</sequence>
<dbReference type="PANTHER" id="PTHR44591">
    <property type="entry name" value="STRESS RESPONSE REGULATOR PROTEIN 1"/>
    <property type="match status" value="1"/>
</dbReference>
<feature type="domain" description="Response regulatory" evidence="7">
    <location>
        <begin position="7"/>
        <end position="123"/>
    </location>
</feature>